<dbReference type="Proteomes" id="UP000765509">
    <property type="component" value="Unassembled WGS sequence"/>
</dbReference>
<organism evidence="1 2">
    <name type="scientific">Austropuccinia psidii MF-1</name>
    <dbReference type="NCBI Taxonomy" id="1389203"/>
    <lineage>
        <taxon>Eukaryota</taxon>
        <taxon>Fungi</taxon>
        <taxon>Dikarya</taxon>
        <taxon>Basidiomycota</taxon>
        <taxon>Pucciniomycotina</taxon>
        <taxon>Pucciniomycetes</taxon>
        <taxon>Pucciniales</taxon>
        <taxon>Sphaerophragmiaceae</taxon>
        <taxon>Austropuccinia</taxon>
    </lineage>
</organism>
<gene>
    <name evidence="1" type="ORF">O181_124349</name>
</gene>
<keyword evidence="2" id="KW-1185">Reference proteome</keyword>
<dbReference type="OrthoDB" id="2272314at2759"/>
<accession>A0A9Q3KRZ3</accession>
<protein>
    <submittedName>
        <fullName evidence="1">Uncharacterized protein</fullName>
    </submittedName>
</protein>
<evidence type="ECO:0000313" key="2">
    <source>
        <dbReference type="Proteomes" id="UP000765509"/>
    </source>
</evidence>
<evidence type="ECO:0000313" key="1">
    <source>
        <dbReference type="EMBL" id="MBW0584634.1"/>
    </source>
</evidence>
<proteinExistence type="predicted"/>
<name>A0A9Q3KRZ3_9BASI</name>
<reference evidence="1" key="1">
    <citation type="submission" date="2021-03" db="EMBL/GenBank/DDBJ databases">
        <title>Draft genome sequence of rust myrtle Austropuccinia psidii MF-1, a brazilian biotype.</title>
        <authorList>
            <person name="Quecine M.C."/>
            <person name="Pachon D.M.R."/>
            <person name="Bonatelli M.L."/>
            <person name="Correr F.H."/>
            <person name="Franceschini L.M."/>
            <person name="Leite T.F."/>
            <person name="Margarido G.R.A."/>
            <person name="Almeida C.A."/>
            <person name="Ferrarezi J.A."/>
            <person name="Labate C.A."/>
        </authorList>
    </citation>
    <scope>NUCLEOTIDE SEQUENCE</scope>
    <source>
        <strain evidence="1">MF-1</strain>
    </source>
</reference>
<comment type="caution">
    <text evidence="1">The sequence shown here is derived from an EMBL/GenBank/DDBJ whole genome shotgun (WGS) entry which is preliminary data.</text>
</comment>
<dbReference type="EMBL" id="AVOT02118576">
    <property type="protein sequence ID" value="MBW0584634.1"/>
    <property type="molecule type" value="Genomic_DNA"/>
</dbReference>
<dbReference type="AlphaFoldDB" id="A0A9Q3KRZ3"/>
<sequence>MNEDDARFAQIFVVGDAKEEEVKQQIKNIGQDLDHNILQDWQNFLSKSNPDVKTYRVARDIIGNNIEQMFALKTLEGRKLSQSTYNFPKLPFRLSRITLPGSFSLRGAELAPKCLSK</sequence>